<keyword evidence="2" id="KW-1185">Reference proteome</keyword>
<dbReference type="Proteomes" id="UP000308528">
    <property type="component" value="Unassembled WGS sequence"/>
</dbReference>
<reference evidence="1 2" key="1">
    <citation type="submission" date="2019-04" db="EMBL/GenBank/DDBJ databases">
        <title>Lewinella litorea sp. nov., isolated from a marine sand.</title>
        <authorList>
            <person name="Yoon J.-H."/>
        </authorList>
    </citation>
    <scope>NUCLEOTIDE SEQUENCE [LARGE SCALE GENOMIC DNA]</scope>
    <source>
        <strain evidence="1 2">HSMS-39</strain>
    </source>
</reference>
<evidence type="ECO:0000313" key="2">
    <source>
        <dbReference type="Proteomes" id="UP000308528"/>
    </source>
</evidence>
<gene>
    <name evidence="1" type="ORF">E4021_06740</name>
</gene>
<dbReference type="AlphaFoldDB" id="A0A4S4NN63"/>
<accession>A0A4S4NN63</accession>
<dbReference type="EMBL" id="SRSF01000002">
    <property type="protein sequence ID" value="THH40427.1"/>
    <property type="molecule type" value="Genomic_DNA"/>
</dbReference>
<dbReference type="NCBIfam" id="TIGR04183">
    <property type="entry name" value="Por_Secre_tail"/>
    <property type="match status" value="1"/>
</dbReference>
<sequence length="468" mass="49973">MKQLYLLLIFVLSSVTLLFAQNGIKGEAPFGSVAVNGTISNSTIIPFNPSIGITRILTITVSSNASGQRRFRLVTKNAVGTDQEVAHLAGNGNCSQNYQIVSFDGTEIVGKYPCGPANNQSFQTGSAIANKTYVFKTPASNESAKFVFWRLDEPVREVTSVTAKDRTGATVANGGSHPENQTVTITAQLGTSGQTTSNGQTMWLRYTTDPTFTATNSTVLAMANTSGTNVYTANIPKTVGTNGQTVRYYVFSSGSSTNNPALATPSSADADLRTITFNNNGGSNFSYVVAAPLPVTYTSWLGERRGGEAQLEWTTGSEEDAELFEVQRSVDGGRNWSSVGEVAAMNRSTGADYEFTDYGVPGTELQYRLKQIDFDGAFHFSDIITIAAADNAQALSVWPQPAPVGAIQLRAAGFAGHTASLYSITGRMLVTFPLTGEVQPLPAADLPKGIYLLRINGERGLTQRILID</sequence>
<dbReference type="InterPro" id="IPR026444">
    <property type="entry name" value="Secre_tail"/>
</dbReference>
<organism evidence="1 2">
    <name type="scientific">Neolewinella litorea</name>
    <dbReference type="NCBI Taxonomy" id="2562452"/>
    <lineage>
        <taxon>Bacteria</taxon>
        <taxon>Pseudomonadati</taxon>
        <taxon>Bacteroidota</taxon>
        <taxon>Saprospiria</taxon>
        <taxon>Saprospirales</taxon>
        <taxon>Lewinellaceae</taxon>
        <taxon>Neolewinella</taxon>
    </lineage>
</organism>
<evidence type="ECO:0000313" key="1">
    <source>
        <dbReference type="EMBL" id="THH40427.1"/>
    </source>
</evidence>
<name>A0A4S4NN63_9BACT</name>
<comment type="caution">
    <text evidence="1">The sequence shown here is derived from an EMBL/GenBank/DDBJ whole genome shotgun (WGS) entry which is preliminary data.</text>
</comment>
<protein>
    <submittedName>
        <fullName evidence="1">T9SS type A sorting domain-containing protein</fullName>
    </submittedName>
</protein>
<proteinExistence type="predicted"/>
<dbReference type="OrthoDB" id="864963at2"/>